<dbReference type="GO" id="GO:0051015">
    <property type="term" value="F:actin filament binding"/>
    <property type="evidence" value="ECO:0007669"/>
    <property type="project" value="TreeGrafter"/>
</dbReference>
<dbReference type="AlphaFoldDB" id="A0A9Q0ISK6"/>
<proteinExistence type="predicted"/>
<feature type="region of interest" description="Disordered" evidence="3">
    <location>
        <begin position="1"/>
        <end position="93"/>
    </location>
</feature>
<name>A0A9Q0ISK6_9TELE</name>
<keyword evidence="5" id="KW-1185">Reference proteome</keyword>
<dbReference type="PANTHER" id="PTHR16154">
    <property type="entry name" value="NEURABIN"/>
    <property type="match status" value="1"/>
</dbReference>
<evidence type="ECO:0000256" key="1">
    <source>
        <dbReference type="ARBA" id="ARBA00022553"/>
    </source>
</evidence>
<evidence type="ECO:0000256" key="2">
    <source>
        <dbReference type="ARBA" id="ARBA00023054"/>
    </source>
</evidence>
<dbReference type="GO" id="GO:0014069">
    <property type="term" value="C:postsynaptic density"/>
    <property type="evidence" value="ECO:0007669"/>
    <property type="project" value="TreeGrafter"/>
</dbReference>
<feature type="compositionally biased region" description="Basic and acidic residues" evidence="3">
    <location>
        <begin position="232"/>
        <end position="248"/>
    </location>
</feature>
<dbReference type="Proteomes" id="UP001148018">
    <property type="component" value="Unassembled WGS sequence"/>
</dbReference>
<dbReference type="GO" id="GO:0005737">
    <property type="term" value="C:cytoplasm"/>
    <property type="evidence" value="ECO:0007669"/>
    <property type="project" value="TreeGrafter"/>
</dbReference>
<dbReference type="GO" id="GO:0031175">
    <property type="term" value="P:neuron projection development"/>
    <property type="evidence" value="ECO:0007669"/>
    <property type="project" value="TreeGrafter"/>
</dbReference>
<dbReference type="GO" id="GO:0030425">
    <property type="term" value="C:dendrite"/>
    <property type="evidence" value="ECO:0007669"/>
    <property type="project" value="TreeGrafter"/>
</dbReference>
<accession>A0A9Q0ISK6</accession>
<feature type="compositionally biased region" description="Basic and acidic residues" evidence="3">
    <location>
        <begin position="148"/>
        <end position="164"/>
    </location>
</feature>
<dbReference type="GO" id="GO:0015629">
    <property type="term" value="C:actin cytoskeleton"/>
    <property type="evidence" value="ECO:0007669"/>
    <property type="project" value="TreeGrafter"/>
</dbReference>
<sequence length="428" mass="46942">MLKTEPSGERTTLRSASPHRNAYRAEFQALKKAFDQPLGDGASKPKGPERPKQPRGRQYGAHVSRIKDMFMQLGTDTPGAKTPASDELSPQKMVKPTDFINKADGSVLKLQHSLSAERLGGAGAKFSEARMRFEQQARDQSQSPVCPHGRDKRGSHEHLDDWRGTRSNRGSTDSLDSLCSRAEVSSPTVSQLSAVFENADQQNQSAHHRGVSRRALYSPDGNQRSGGDLSEDDSRHSPERETQRDRIGGKFPAFSSSEDLLSPSPLTEPETGSTRREDIRQEPDTTGQASDRRGHRGHGDPQTNGGQVNGSCGEEESYSGRKKLGEDIRSNSLENIHDEEVRENSLEDSKTKDGTGASVVVGQKAGETSKARPSVLQPPKRPCRPSSLSLPESSPGLPRRVYSPKNWTGYLLRAFSFPSSSPLHRTIR</sequence>
<comment type="caution">
    <text evidence="4">The sequence shown here is derived from an EMBL/GenBank/DDBJ whole genome shotgun (WGS) entry which is preliminary data.</text>
</comment>
<feature type="compositionally biased region" description="Low complexity" evidence="3">
    <location>
        <begin position="384"/>
        <end position="399"/>
    </location>
</feature>
<protein>
    <submittedName>
        <fullName evidence="4">Uncharacterized protein</fullName>
    </submittedName>
</protein>
<feature type="compositionally biased region" description="Polar residues" evidence="3">
    <location>
        <begin position="165"/>
        <end position="205"/>
    </location>
</feature>
<dbReference type="GO" id="GO:0019722">
    <property type="term" value="P:calcium-mediated signaling"/>
    <property type="evidence" value="ECO:0007669"/>
    <property type="project" value="TreeGrafter"/>
</dbReference>
<evidence type="ECO:0000256" key="3">
    <source>
        <dbReference type="SAM" id="MobiDB-lite"/>
    </source>
</evidence>
<evidence type="ECO:0000313" key="4">
    <source>
        <dbReference type="EMBL" id="KAJ3609444.1"/>
    </source>
</evidence>
<reference evidence="4" key="1">
    <citation type="submission" date="2022-07" db="EMBL/GenBank/DDBJ databases">
        <title>Chromosome-level genome of Muraenolepis orangiensis.</title>
        <authorList>
            <person name="Kim J."/>
        </authorList>
    </citation>
    <scope>NUCLEOTIDE SEQUENCE</scope>
    <source>
        <strain evidence="4">KU_S4_2022</strain>
        <tissue evidence="4">Muscle</tissue>
    </source>
</reference>
<keyword evidence="2" id="KW-0175">Coiled coil</keyword>
<keyword evidence="1" id="KW-0597">Phosphoprotein</keyword>
<dbReference type="GO" id="GO:0007015">
    <property type="term" value="P:actin filament organization"/>
    <property type="evidence" value="ECO:0007669"/>
    <property type="project" value="TreeGrafter"/>
</dbReference>
<dbReference type="EMBL" id="JANIIK010000039">
    <property type="protein sequence ID" value="KAJ3609444.1"/>
    <property type="molecule type" value="Genomic_DNA"/>
</dbReference>
<feature type="compositionally biased region" description="Basic and acidic residues" evidence="3">
    <location>
        <begin position="323"/>
        <end position="353"/>
    </location>
</feature>
<organism evidence="4 5">
    <name type="scientific">Muraenolepis orangiensis</name>
    <name type="common">Patagonian moray cod</name>
    <dbReference type="NCBI Taxonomy" id="630683"/>
    <lineage>
        <taxon>Eukaryota</taxon>
        <taxon>Metazoa</taxon>
        <taxon>Chordata</taxon>
        <taxon>Craniata</taxon>
        <taxon>Vertebrata</taxon>
        <taxon>Euteleostomi</taxon>
        <taxon>Actinopterygii</taxon>
        <taxon>Neopterygii</taxon>
        <taxon>Teleostei</taxon>
        <taxon>Neoteleostei</taxon>
        <taxon>Acanthomorphata</taxon>
        <taxon>Zeiogadaria</taxon>
        <taxon>Gadariae</taxon>
        <taxon>Gadiformes</taxon>
        <taxon>Muraenolepidoidei</taxon>
        <taxon>Muraenolepididae</taxon>
        <taxon>Muraenolepis</taxon>
    </lineage>
</organism>
<dbReference type="InterPro" id="IPR043446">
    <property type="entry name" value="Neurabin-like"/>
</dbReference>
<feature type="compositionally biased region" description="Low complexity" evidence="3">
    <location>
        <begin position="255"/>
        <end position="271"/>
    </location>
</feature>
<feature type="region of interest" description="Disordered" evidence="3">
    <location>
        <begin position="131"/>
        <end position="399"/>
    </location>
</feature>
<dbReference type="PANTHER" id="PTHR16154:SF22">
    <property type="entry name" value="NEURABIN-1"/>
    <property type="match status" value="1"/>
</dbReference>
<gene>
    <name evidence="4" type="ORF">NHX12_023965</name>
</gene>
<feature type="compositionally biased region" description="Polar residues" evidence="3">
    <location>
        <begin position="301"/>
        <end position="310"/>
    </location>
</feature>
<evidence type="ECO:0000313" key="5">
    <source>
        <dbReference type="Proteomes" id="UP001148018"/>
    </source>
</evidence>
<feature type="compositionally biased region" description="Basic and acidic residues" evidence="3">
    <location>
        <begin position="1"/>
        <end position="12"/>
    </location>
</feature>
<dbReference type="OrthoDB" id="62701at2759"/>
<feature type="compositionally biased region" description="Basic and acidic residues" evidence="3">
    <location>
        <begin position="273"/>
        <end position="283"/>
    </location>
</feature>